<dbReference type="InterPro" id="IPR022029">
    <property type="entry name" value="YoaR-like_PG-bd"/>
</dbReference>
<feature type="domain" description="YoaR-like putative peptidoglycan binding" evidence="3">
    <location>
        <begin position="102"/>
        <end position="208"/>
    </location>
</feature>
<dbReference type="Pfam" id="PF12229">
    <property type="entry name" value="PG_binding_4"/>
    <property type="match status" value="2"/>
</dbReference>
<evidence type="ECO:0000256" key="2">
    <source>
        <dbReference type="SAM" id="Phobius"/>
    </source>
</evidence>
<dbReference type="EMBL" id="VMFD01000001">
    <property type="protein sequence ID" value="TSC66616.1"/>
    <property type="molecule type" value="Genomic_DNA"/>
</dbReference>
<evidence type="ECO:0000256" key="1">
    <source>
        <dbReference type="SAM" id="MobiDB-lite"/>
    </source>
</evidence>
<dbReference type="InterPro" id="IPR007391">
    <property type="entry name" value="Vancomycin_resist_VanW"/>
</dbReference>
<name>A0A554JE23_9BACT</name>
<dbReference type="Proteomes" id="UP000316253">
    <property type="component" value="Unassembled WGS sequence"/>
</dbReference>
<keyword evidence="2" id="KW-1133">Transmembrane helix</keyword>
<evidence type="ECO:0000313" key="5">
    <source>
        <dbReference type="Proteomes" id="UP000316253"/>
    </source>
</evidence>
<reference evidence="4 5" key="1">
    <citation type="submission" date="2017-08" db="EMBL/GenBank/DDBJ databases">
        <title>Mechanisms for carbon and nitrogen cycling indicate functional differentiation within the Candidate Phyla Radiation.</title>
        <authorList>
            <person name="Danczak R.E."/>
            <person name="Johnston M.D."/>
            <person name="Kenah C."/>
            <person name="Slattery M."/>
            <person name="Wrighton K.C."/>
            <person name="Wilkins M.J."/>
        </authorList>
    </citation>
    <scope>NUCLEOTIDE SEQUENCE [LARGE SCALE GENOMIC DNA]</scope>
    <source>
        <strain evidence="4">Gr01-1014_85</strain>
    </source>
</reference>
<sequence length="705" mass="75826">MSAVKTPSKAKSLEVTAIEASPVKIRSYRWLLIPLAVIFVIVLSLVGLRSVYAAKSLPKTTLAGVEVGNLTGPEIRAKLESELTTPNWPILVVQGPDGASQTLKPETLGPVIDWEASAESAIIGNSRHSFRQFVWNLAKSYLLGQELGLVLTLDEAKLNAAFEPLRTSYEQPLKQASLVLTSTPVSLQTEQTGLTLDTAHLVTAIKQQYGRPDLSPTTINLKLQSTEPEILAQELEPLRVTAENFLAQEIKIDQSGQLSVLARSNLADFIQLKHEKNIFGSQLSLELKTEGIDRYLKSLASQNDREAVDAKIAIAAGQLSVTAPSQTGLKLDLEASKTALIRLLSPSLLDPESLASNSPSNTEAPSSPDANASPLPTATKAPAIAKQPLVWLLSIKTIEPEINSQSITNLGIKERIAVSTTDFKGSPNNRVENIRLGTRLFNGIILSPGEQFSAVKSLGRIDESAGFKPELVIKQDQLVPEVGGGLCQVSSTLFRAALNAGLPIDERRNHRFRVSYYEARPSVIDPEDYVTNTAKTLVGLDATIYDPAPDFKFTNDTGKHLLIVGKLEGTRLTFELFGSKDGRQVSIEGPFITSNSPAPTEIVYIDEPNLPLGQTKLKEKAHGATKAYFKYSVKRGGETLQNKTFTSSYTAWQAKYYRGTGAAGAIPSPTATPTATATATATPSETAVNDAGATVATTPTPTPTP</sequence>
<proteinExistence type="predicted"/>
<feature type="region of interest" description="Disordered" evidence="1">
    <location>
        <begin position="664"/>
        <end position="705"/>
    </location>
</feature>
<organism evidence="4 5">
    <name type="scientific">Candidatus Berkelbacteria bacterium Gr01-1014_85</name>
    <dbReference type="NCBI Taxonomy" id="2017150"/>
    <lineage>
        <taxon>Bacteria</taxon>
        <taxon>Candidatus Berkelbacteria</taxon>
    </lineage>
</organism>
<dbReference type="InterPro" id="IPR052913">
    <property type="entry name" value="Glycopeptide_resist_protein"/>
</dbReference>
<feature type="domain" description="YoaR-like putative peptidoglycan binding" evidence="3">
    <location>
        <begin position="265"/>
        <end position="343"/>
    </location>
</feature>
<accession>A0A554JE23</accession>
<dbReference type="AlphaFoldDB" id="A0A554JE23"/>
<dbReference type="PANTHER" id="PTHR35788:SF1">
    <property type="entry name" value="EXPORTED PROTEIN"/>
    <property type="match status" value="1"/>
</dbReference>
<feature type="compositionally biased region" description="Low complexity" evidence="1">
    <location>
        <begin position="664"/>
        <end position="687"/>
    </location>
</feature>
<evidence type="ECO:0000259" key="3">
    <source>
        <dbReference type="Pfam" id="PF12229"/>
    </source>
</evidence>
<protein>
    <submittedName>
        <fullName evidence="4">von Willebrand factor A</fullName>
    </submittedName>
</protein>
<feature type="compositionally biased region" description="Polar residues" evidence="1">
    <location>
        <begin position="357"/>
        <end position="376"/>
    </location>
</feature>
<keyword evidence="2" id="KW-0472">Membrane</keyword>
<comment type="caution">
    <text evidence="4">The sequence shown here is derived from an EMBL/GenBank/DDBJ whole genome shotgun (WGS) entry which is preliminary data.</text>
</comment>
<feature type="transmembrane region" description="Helical" evidence="2">
    <location>
        <begin position="30"/>
        <end position="52"/>
    </location>
</feature>
<evidence type="ECO:0000313" key="4">
    <source>
        <dbReference type="EMBL" id="TSC66616.1"/>
    </source>
</evidence>
<gene>
    <name evidence="4" type="ORF">CEO22_22</name>
</gene>
<dbReference type="PANTHER" id="PTHR35788">
    <property type="entry name" value="EXPORTED PROTEIN-RELATED"/>
    <property type="match status" value="1"/>
</dbReference>
<feature type="region of interest" description="Disordered" evidence="1">
    <location>
        <begin position="352"/>
        <end position="377"/>
    </location>
</feature>
<keyword evidence="2" id="KW-0812">Transmembrane</keyword>
<dbReference type="Pfam" id="PF04294">
    <property type="entry name" value="VanW"/>
    <property type="match status" value="1"/>
</dbReference>